<comment type="caution">
    <text evidence="1">The sequence shown here is derived from an EMBL/GenBank/DDBJ whole genome shotgun (WGS) entry which is preliminary data.</text>
</comment>
<dbReference type="InterPro" id="IPR019405">
    <property type="entry name" value="Lactonase_7-beta_prop"/>
</dbReference>
<accession>A0ABN3CJ45</accession>
<name>A0ABN3CJ45_9ACTN</name>
<organism evidence="1 2">
    <name type="scientific">Nonomuraea monospora</name>
    <dbReference type="NCBI Taxonomy" id="568818"/>
    <lineage>
        <taxon>Bacteria</taxon>
        <taxon>Bacillati</taxon>
        <taxon>Actinomycetota</taxon>
        <taxon>Actinomycetes</taxon>
        <taxon>Streptosporangiales</taxon>
        <taxon>Streptosporangiaceae</taxon>
        <taxon>Nonomuraea</taxon>
    </lineage>
</organism>
<sequence>MRFTRARTPFPESAGGATSGMLYVTNGDSGDISLFRLDGQGRPVPDPPLVATGRQPRQLVFARDGRTAYVATALDDHVHQYQVGHDGRLAVLAPPVRTGAFPFGSVVSPSGRALYTANTDDGTVSPFAIGDGGRLRVLGAPAVTGQDSPRGLAMTPDGRYLYVSHGRPAITGDDTKPPGFVVVFAVRSDGTLRRIGAPVPVERGGLGMSITPDGRFLYVACEVLTSVSERQLFGFAVGADGSLKAVPGSPYSAPDVPVSAAVTPDGLRLYVVSGGLDLDPDVATKVWGFTIAADGALIAVPDAPFDAGHGPVGIALTSDGRRAYVSTLRAELLSFAVGADGRLAPIAEAVPTGGKRPLFQSVAVGPR</sequence>
<keyword evidence="2" id="KW-1185">Reference proteome</keyword>
<gene>
    <name evidence="1" type="ORF">GCM10009850_043820</name>
</gene>
<dbReference type="PANTHER" id="PTHR47197:SF3">
    <property type="entry name" value="DIHYDRO-HEME D1 DEHYDROGENASE"/>
    <property type="match status" value="1"/>
</dbReference>
<evidence type="ECO:0008006" key="3">
    <source>
        <dbReference type="Google" id="ProtNLM"/>
    </source>
</evidence>
<dbReference type="Proteomes" id="UP001499843">
    <property type="component" value="Unassembled WGS sequence"/>
</dbReference>
<dbReference type="InterPro" id="IPR015943">
    <property type="entry name" value="WD40/YVTN_repeat-like_dom_sf"/>
</dbReference>
<dbReference type="SUPFAM" id="SSF75011">
    <property type="entry name" value="3-carboxy-cis,cis-mucoante lactonizing enzyme"/>
    <property type="match status" value="1"/>
</dbReference>
<evidence type="ECO:0000313" key="1">
    <source>
        <dbReference type="EMBL" id="GAA2208924.1"/>
    </source>
</evidence>
<dbReference type="InterPro" id="IPR051200">
    <property type="entry name" value="Host-pathogen_enzymatic-act"/>
</dbReference>
<dbReference type="PANTHER" id="PTHR47197">
    <property type="entry name" value="PROTEIN NIRF"/>
    <property type="match status" value="1"/>
</dbReference>
<evidence type="ECO:0000313" key="2">
    <source>
        <dbReference type="Proteomes" id="UP001499843"/>
    </source>
</evidence>
<dbReference type="RefSeq" id="WP_344477524.1">
    <property type="nucleotide sequence ID" value="NZ_BAAAQX010000010.1"/>
</dbReference>
<proteinExistence type="predicted"/>
<reference evidence="1 2" key="1">
    <citation type="journal article" date="2019" name="Int. J. Syst. Evol. Microbiol.">
        <title>The Global Catalogue of Microorganisms (GCM) 10K type strain sequencing project: providing services to taxonomists for standard genome sequencing and annotation.</title>
        <authorList>
            <consortium name="The Broad Institute Genomics Platform"/>
            <consortium name="The Broad Institute Genome Sequencing Center for Infectious Disease"/>
            <person name="Wu L."/>
            <person name="Ma J."/>
        </authorList>
    </citation>
    <scope>NUCLEOTIDE SEQUENCE [LARGE SCALE GENOMIC DNA]</scope>
    <source>
        <strain evidence="1 2">JCM 16114</strain>
    </source>
</reference>
<dbReference type="Gene3D" id="2.130.10.10">
    <property type="entry name" value="YVTN repeat-like/Quinoprotein amine dehydrogenase"/>
    <property type="match status" value="2"/>
</dbReference>
<dbReference type="Pfam" id="PF10282">
    <property type="entry name" value="Lactonase"/>
    <property type="match status" value="1"/>
</dbReference>
<protein>
    <recommendedName>
        <fullName evidence="3">6-phosphogluconolactonase</fullName>
    </recommendedName>
</protein>
<dbReference type="EMBL" id="BAAAQX010000010">
    <property type="protein sequence ID" value="GAA2208924.1"/>
    <property type="molecule type" value="Genomic_DNA"/>
</dbReference>